<organism evidence="11 12">
    <name type="scientific">Elysia crispata</name>
    <name type="common">lettuce slug</name>
    <dbReference type="NCBI Taxonomy" id="231223"/>
    <lineage>
        <taxon>Eukaryota</taxon>
        <taxon>Metazoa</taxon>
        <taxon>Spiralia</taxon>
        <taxon>Lophotrochozoa</taxon>
        <taxon>Mollusca</taxon>
        <taxon>Gastropoda</taxon>
        <taxon>Heterobranchia</taxon>
        <taxon>Euthyneura</taxon>
        <taxon>Panpulmonata</taxon>
        <taxon>Sacoglossa</taxon>
        <taxon>Placobranchoidea</taxon>
        <taxon>Plakobranchidae</taxon>
        <taxon>Elysia</taxon>
    </lineage>
</organism>
<comment type="caution">
    <text evidence="11">The sequence shown here is derived from an EMBL/GenBank/DDBJ whole genome shotgun (WGS) entry which is preliminary data.</text>
</comment>
<reference evidence="11" key="1">
    <citation type="journal article" date="2023" name="G3 (Bethesda)">
        <title>A reference genome for the long-term kleptoplast-retaining sea slug Elysia crispata morphotype clarki.</title>
        <authorList>
            <person name="Eastman K.E."/>
            <person name="Pendleton A.L."/>
            <person name="Shaikh M.A."/>
            <person name="Suttiyut T."/>
            <person name="Ogas R."/>
            <person name="Tomko P."/>
            <person name="Gavelis G."/>
            <person name="Widhalm J.R."/>
            <person name="Wisecaver J.H."/>
        </authorList>
    </citation>
    <scope>NUCLEOTIDE SEQUENCE</scope>
    <source>
        <strain evidence="11">ECLA1</strain>
    </source>
</reference>
<dbReference type="PROSITE" id="PS50262">
    <property type="entry name" value="G_PROTEIN_RECEP_F1_2"/>
    <property type="match status" value="1"/>
</dbReference>
<evidence type="ECO:0000256" key="8">
    <source>
        <dbReference type="ARBA" id="ARBA00023224"/>
    </source>
</evidence>
<dbReference type="GO" id="GO:0005886">
    <property type="term" value="C:plasma membrane"/>
    <property type="evidence" value="ECO:0007669"/>
    <property type="project" value="UniProtKB-SubCell"/>
</dbReference>
<protein>
    <recommendedName>
        <fullName evidence="10">G-protein coupled receptors family 1 profile domain-containing protein</fullName>
    </recommendedName>
</protein>
<comment type="subcellular location">
    <subcellularLocation>
        <location evidence="1">Cell membrane</location>
        <topology evidence="1">Multi-pass membrane protein</topology>
    </subcellularLocation>
</comment>
<keyword evidence="5" id="KW-0297">G-protein coupled receptor</keyword>
<proteinExistence type="predicted"/>
<evidence type="ECO:0000313" key="11">
    <source>
        <dbReference type="EMBL" id="KAK3784279.1"/>
    </source>
</evidence>
<dbReference type="Gene3D" id="1.20.1070.10">
    <property type="entry name" value="Rhodopsin 7-helix transmembrane proteins"/>
    <property type="match status" value="1"/>
</dbReference>
<evidence type="ECO:0000256" key="3">
    <source>
        <dbReference type="ARBA" id="ARBA00022692"/>
    </source>
</evidence>
<keyword evidence="12" id="KW-1185">Reference proteome</keyword>
<keyword evidence="4 9" id="KW-1133">Transmembrane helix</keyword>
<dbReference type="Proteomes" id="UP001283361">
    <property type="component" value="Unassembled WGS sequence"/>
</dbReference>
<evidence type="ECO:0000256" key="7">
    <source>
        <dbReference type="ARBA" id="ARBA00023170"/>
    </source>
</evidence>
<feature type="transmembrane region" description="Helical" evidence="9">
    <location>
        <begin position="151"/>
        <end position="175"/>
    </location>
</feature>
<gene>
    <name evidence="11" type="ORF">RRG08_037357</name>
</gene>
<keyword evidence="6 9" id="KW-0472">Membrane</keyword>
<accession>A0AAE1AAE8</accession>
<feature type="transmembrane region" description="Helical" evidence="9">
    <location>
        <begin position="247"/>
        <end position="269"/>
    </location>
</feature>
<evidence type="ECO:0000256" key="4">
    <source>
        <dbReference type="ARBA" id="ARBA00022989"/>
    </source>
</evidence>
<dbReference type="InterPro" id="IPR050569">
    <property type="entry name" value="TAAR"/>
</dbReference>
<dbReference type="SUPFAM" id="SSF81321">
    <property type="entry name" value="Family A G protein-coupled receptor-like"/>
    <property type="match status" value="1"/>
</dbReference>
<feature type="domain" description="G-protein coupled receptors family 1 profile" evidence="10">
    <location>
        <begin position="46"/>
        <end position="306"/>
    </location>
</feature>
<keyword evidence="2" id="KW-1003">Cell membrane</keyword>
<evidence type="ECO:0000256" key="6">
    <source>
        <dbReference type="ARBA" id="ARBA00023136"/>
    </source>
</evidence>
<dbReference type="AlphaFoldDB" id="A0AAE1AAE8"/>
<dbReference type="PANTHER" id="PTHR24249">
    <property type="entry name" value="HISTAMINE RECEPTOR-RELATED G-PROTEIN COUPLED RECEPTOR"/>
    <property type="match status" value="1"/>
</dbReference>
<evidence type="ECO:0000256" key="2">
    <source>
        <dbReference type="ARBA" id="ARBA00022475"/>
    </source>
</evidence>
<keyword evidence="3 9" id="KW-0812">Transmembrane</keyword>
<dbReference type="GO" id="GO:0004930">
    <property type="term" value="F:G protein-coupled receptor activity"/>
    <property type="evidence" value="ECO:0007669"/>
    <property type="project" value="UniProtKB-KW"/>
</dbReference>
<evidence type="ECO:0000256" key="1">
    <source>
        <dbReference type="ARBA" id="ARBA00004651"/>
    </source>
</evidence>
<keyword evidence="8" id="KW-0807">Transducer</keyword>
<dbReference type="InterPro" id="IPR017452">
    <property type="entry name" value="GPCR_Rhodpsn_7TM"/>
</dbReference>
<dbReference type="EMBL" id="JAWDGP010002289">
    <property type="protein sequence ID" value="KAK3784279.1"/>
    <property type="molecule type" value="Genomic_DNA"/>
</dbReference>
<feature type="transmembrane region" description="Helical" evidence="9">
    <location>
        <begin position="36"/>
        <end position="57"/>
    </location>
</feature>
<evidence type="ECO:0000256" key="5">
    <source>
        <dbReference type="ARBA" id="ARBA00023040"/>
    </source>
</evidence>
<feature type="transmembrane region" description="Helical" evidence="9">
    <location>
        <begin position="289"/>
        <end position="309"/>
    </location>
</feature>
<sequence length="330" mass="36719">MDISTLSPSLEENGQPPSALIDDVTFYYLTLGLRVILNPILAGLAFCAACINVVTFARMGLSRGINRNLFILSVSDLSLAAVTVVGNCCYVMLWLGMKDQGIYKTLRVTLWLVNYPNITSTVVTTVIAVVRCLCVVVPLDFRKFLTDRRQMIIIAFFCGVGYSVILYASLVLSVLQTSMKESKNASTLFDLFRGSFFYIALIINILSMVFLTVALKKSAKFRSVAASGMVSQWNSSVRNETRVIKTLILVLVIYVSCNLPLVLLSVLRLTLPGFTGTGQYRNLKGLVDMLIAFTLPFNIGLNLFVYITYNSRFRITVKSFTCYTPCRNLK</sequence>
<evidence type="ECO:0000259" key="10">
    <source>
        <dbReference type="PROSITE" id="PS50262"/>
    </source>
</evidence>
<evidence type="ECO:0000313" key="12">
    <source>
        <dbReference type="Proteomes" id="UP001283361"/>
    </source>
</evidence>
<name>A0AAE1AAE8_9GAST</name>
<keyword evidence="7" id="KW-0675">Receptor</keyword>
<feature type="transmembrane region" description="Helical" evidence="9">
    <location>
        <begin position="115"/>
        <end position="139"/>
    </location>
</feature>
<feature type="transmembrane region" description="Helical" evidence="9">
    <location>
        <begin position="69"/>
        <end position="95"/>
    </location>
</feature>
<feature type="transmembrane region" description="Helical" evidence="9">
    <location>
        <begin position="195"/>
        <end position="215"/>
    </location>
</feature>
<evidence type="ECO:0000256" key="9">
    <source>
        <dbReference type="SAM" id="Phobius"/>
    </source>
</evidence>